<dbReference type="GeneID" id="9589040"/>
<dbReference type="STRING" id="578458.D8PME7"/>
<dbReference type="OMA" id="VDANFTN"/>
<dbReference type="GO" id="GO:0005737">
    <property type="term" value="C:cytoplasm"/>
    <property type="evidence" value="ECO:0007669"/>
    <property type="project" value="TreeGrafter"/>
</dbReference>
<dbReference type="Pfam" id="PF07992">
    <property type="entry name" value="Pyr_redox_2"/>
    <property type="match status" value="1"/>
</dbReference>
<dbReference type="OrthoDB" id="202203at2759"/>
<dbReference type="InParanoid" id="D8PME7"/>
<evidence type="ECO:0000313" key="8">
    <source>
        <dbReference type="Proteomes" id="UP000007431"/>
    </source>
</evidence>
<keyword evidence="5" id="KW-0812">Transmembrane</keyword>
<feature type="domain" description="FAD/NAD(P)-binding" evidence="6">
    <location>
        <begin position="23"/>
        <end position="238"/>
    </location>
</feature>
<keyword evidence="8" id="KW-1185">Reference proteome</keyword>
<evidence type="ECO:0000256" key="1">
    <source>
        <dbReference type="ARBA" id="ARBA00006442"/>
    </source>
</evidence>
<dbReference type="SUPFAM" id="SSF51905">
    <property type="entry name" value="FAD/NAD(P)-binding domain"/>
    <property type="match status" value="1"/>
</dbReference>
<dbReference type="Gene3D" id="3.50.50.100">
    <property type="match status" value="1"/>
</dbReference>
<dbReference type="InterPro" id="IPR023753">
    <property type="entry name" value="FAD/NAD-binding_dom"/>
</dbReference>
<evidence type="ECO:0000256" key="5">
    <source>
        <dbReference type="SAM" id="Phobius"/>
    </source>
</evidence>
<dbReference type="PRINTS" id="PR00368">
    <property type="entry name" value="FADPNR"/>
</dbReference>
<keyword evidence="2" id="KW-0285">Flavoprotein</keyword>
<dbReference type="RefSeq" id="XP_003038386.1">
    <property type="nucleotide sequence ID" value="XM_003038340.1"/>
</dbReference>
<proteinExistence type="inferred from homology"/>
<dbReference type="PRINTS" id="PR00469">
    <property type="entry name" value="PNDRDTASEII"/>
</dbReference>
<dbReference type="eggNOG" id="KOG1336">
    <property type="taxonomic scope" value="Eukaryota"/>
</dbReference>
<dbReference type="GO" id="GO:0050660">
    <property type="term" value="F:flavin adenine dinucleotide binding"/>
    <property type="evidence" value="ECO:0007669"/>
    <property type="project" value="TreeGrafter"/>
</dbReference>
<dbReference type="PANTHER" id="PTHR43735">
    <property type="entry name" value="APOPTOSIS-INDUCING FACTOR 1"/>
    <property type="match status" value="1"/>
</dbReference>
<keyword evidence="3" id="KW-0274">FAD</keyword>
<dbReference type="VEuPathDB" id="FungiDB:SCHCODRAFT_02490227"/>
<dbReference type="EMBL" id="GL377302">
    <property type="protein sequence ID" value="EFJ03484.1"/>
    <property type="molecule type" value="Genomic_DNA"/>
</dbReference>
<accession>D8PME7</accession>
<evidence type="ECO:0000313" key="7">
    <source>
        <dbReference type="EMBL" id="EFJ03484.1"/>
    </source>
</evidence>
<organism evidence="8">
    <name type="scientific">Schizophyllum commune (strain H4-8 / FGSC 9210)</name>
    <name type="common">Split gill fungus</name>
    <dbReference type="NCBI Taxonomy" id="578458"/>
    <lineage>
        <taxon>Eukaryota</taxon>
        <taxon>Fungi</taxon>
        <taxon>Dikarya</taxon>
        <taxon>Basidiomycota</taxon>
        <taxon>Agaricomycotina</taxon>
        <taxon>Agaricomycetes</taxon>
        <taxon>Agaricomycetidae</taxon>
        <taxon>Agaricales</taxon>
        <taxon>Schizophyllaceae</taxon>
        <taxon>Schizophyllum</taxon>
    </lineage>
</organism>
<gene>
    <name evidence="7" type="ORF">SCHCODRAFT_46865</name>
</gene>
<dbReference type="HOGENOM" id="CLU_019845_2_0_1"/>
<dbReference type="Proteomes" id="UP000007431">
    <property type="component" value="Unassembled WGS sequence"/>
</dbReference>
<keyword evidence="5" id="KW-1133">Transmembrane helix</keyword>
<evidence type="ECO:0000256" key="3">
    <source>
        <dbReference type="ARBA" id="ARBA00022827"/>
    </source>
</evidence>
<protein>
    <recommendedName>
        <fullName evidence="6">FAD/NAD(P)-binding domain-containing protein</fullName>
    </recommendedName>
</protein>
<dbReference type="GO" id="GO:0004174">
    <property type="term" value="F:electron-transferring-flavoprotein dehydrogenase activity"/>
    <property type="evidence" value="ECO:0007669"/>
    <property type="project" value="TreeGrafter"/>
</dbReference>
<dbReference type="KEGG" id="scm:SCHCO_02490227"/>
<dbReference type="PANTHER" id="PTHR43735:SF3">
    <property type="entry name" value="FERROPTOSIS SUPPRESSOR PROTEIN 1"/>
    <property type="match status" value="1"/>
</dbReference>
<dbReference type="InterPro" id="IPR036188">
    <property type="entry name" value="FAD/NAD-bd_sf"/>
</dbReference>
<name>D8PME7_SCHCM</name>
<reference evidence="7 8" key="1">
    <citation type="journal article" date="2010" name="Nat. Biotechnol.">
        <title>Genome sequence of the model mushroom Schizophyllum commune.</title>
        <authorList>
            <person name="Ohm R.A."/>
            <person name="de Jong J.F."/>
            <person name="Lugones L.G."/>
            <person name="Aerts A."/>
            <person name="Kothe E."/>
            <person name="Stajich J.E."/>
            <person name="de Vries R.P."/>
            <person name="Record E."/>
            <person name="Levasseur A."/>
            <person name="Baker S.E."/>
            <person name="Bartholomew K.A."/>
            <person name="Coutinho P.M."/>
            <person name="Erdmann S."/>
            <person name="Fowler T.J."/>
            <person name="Gathman A.C."/>
            <person name="Lombard V."/>
            <person name="Henrissat B."/>
            <person name="Knabe N."/>
            <person name="Kuees U."/>
            <person name="Lilly W.W."/>
            <person name="Lindquist E."/>
            <person name="Lucas S."/>
            <person name="Magnuson J.K."/>
            <person name="Piumi F."/>
            <person name="Raudaskoski M."/>
            <person name="Salamov A."/>
            <person name="Schmutz J."/>
            <person name="Schwarze F.W.M.R."/>
            <person name="vanKuyk P.A."/>
            <person name="Horton J.S."/>
            <person name="Grigoriev I.V."/>
            <person name="Woesten H.A.B."/>
        </authorList>
    </citation>
    <scope>NUCLEOTIDE SEQUENCE [LARGE SCALE GENOMIC DNA]</scope>
    <source>
        <strain evidence="8">H4-8 / FGSC 9210</strain>
    </source>
</reference>
<evidence type="ECO:0000256" key="2">
    <source>
        <dbReference type="ARBA" id="ARBA00022630"/>
    </source>
</evidence>
<feature type="transmembrane region" description="Helical" evidence="5">
    <location>
        <begin position="268"/>
        <end position="292"/>
    </location>
</feature>
<comment type="similarity">
    <text evidence="1">Belongs to the FAD-dependent oxidoreductase family.</text>
</comment>
<evidence type="ECO:0000259" key="6">
    <source>
        <dbReference type="Pfam" id="PF07992"/>
    </source>
</evidence>
<keyword evidence="5" id="KW-0472">Membrane</keyword>
<evidence type="ECO:0000256" key="4">
    <source>
        <dbReference type="ARBA" id="ARBA00023002"/>
    </source>
</evidence>
<keyword evidence="4" id="KW-0560">Oxidoreductase</keyword>
<dbReference type="AlphaFoldDB" id="D8PME7"/>
<sequence>MLTTSTDELEKTALVPLDKLFPNGVGSVKQGKVVGVEADKKEVVLADGERVAYDVLVLGTGSIWPEEFNFPEEPDRIPDHLAHWRGQIKEAKSVTIVGGGAVGVEFAGEIKEFYPKTKVTIVHGQEALLNSTYPTKFRKAFESRLTAKGVEIIYNDLVEDIPSGSVTSITTKKGKTIETDLIIPAFGGKPNTSFLPADFLNQANYVKVRPTLQTAAHDDIFAAGDIIDWAEQKQAAKNAAHAAVVAKNVKAVLEGRKPTAVYKGSYELILVTTGGAAYFGVLWGLVFGDWFARMLKSKDLMVPMSRGFYNYK</sequence>